<dbReference type="Proteomes" id="UP000507470">
    <property type="component" value="Unassembled WGS sequence"/>
</dbReference>
<organism evidence="1 2">
    <name type="scientific">Mytilus coruscus</name>
    <name type="common">Sea mussel</name>
    <dbReference type="NCBI Taxonomy" id="42192"/>
    <lineage>
        <taxon>Eukaryota</taxon>
        <taxon>Metazoa</taxon>
        <taxon>Spiralia</taxon>
        <taxon>Lophotrochozoa</taxon>
        <taxon>Mollusca</taxon>
        <taxon>Bivalvia</taxon>
        <taxon>Autobranchia</taxon>
        <taxon>Pteriomorphia</taxon>
        <taxon>Mytilida</taxon>
        <taxon>Mytiloidea</taxon>
        <taxon>Mytilidae</taxon>
        <taxon>Mytilinae</taxon>
        <taxon>Mytilus</taxon>
    </lineage>
</organism>
<accession>A0A6J8C9F1</accession>
<dbReference type="AlphaFoldDB" id="A0A6J8C9F1"/>
<evidence type="ECO:0000313" key="1">
    <source>
        <dbReference type="EMBL" id="CAC5393033.1"/>
    </source>
</evidence>
<dbReference type="OrthoDB" id="10618782at2759"/>
<protein>
    <submittedName>
        <fullName evidence="1">Uncharacterized protein</fullName>
    </submittedName>
</protein>
<keyword evidence="2" id="KW-1185">Reference proteome</keyword>
<gene>
    <name evidence="1" type="ORF">MCOR_27927</name>
</gene>
<evidence type="ECO:0000313" key="2">
    <source>
        <dbReference type="Proteomes" id="UP000507470"/>
    </source>
</evidence>
<proteinExistence type="predicted"/>
<reference evidence="1 2" key="1">
    <citation type="submission" date="2020-06" db="EMBL/GenBank/DDBJ databases">
        <authorList>
            <person name="Li R."/>
            <person name="Bekaert M."/>
        </authorList>
    </citation>
    <scope>NUCLEOTIDE SEQUENCE [LARGE SCALE GENOMIC DNA]</scope>
    <source>
        <strain evidence="2">wild</strain>
    </source>
</reference>
<sequence>MKYFLVWGSDIPSSVNILVTEYVELNSTIHCTIKESTPMKCIPETNEISYISKENKSFGIQPILHLSPDDYVLTCSTRKNSDESKTSKKRFEWKSYDEGNNFIQELCKKLAYKRANYIYDHKTSQQGPVMIALSAEIFAMLKNFIAVCKTLPGFTPDDKRICWTHLMTKESGNGDSSNQFTATHVRAACPESRTFLAKHMTHSPRTADQYYSLHNQREMAIPVTNLIASDTENRFSPGINEISAHWPTNKINIPQIENSQDENQNSRDENQIIQTSSLWPTNILQIENSQDNQKVKKSNKKMEIIT</sequence>
<dbReference type="EMBL" id="CACVKT020005120">
    <property type="protein sequence ID" value="CAC5393033.1"/>
    <property type="molecule type" value="Genomic_DNA"/>
</dbReference>
<name>A0A6J8C9F1_MYTCO</name>